<feature type="transmembrane region" description="Helical" evidence="7">
    <location>
        <begin position="98"/>
        <end position="119"/>
    </location>
</feature>
<dbReference type="GO" id="GO:0016020">
    <property type="term" value="C:membrane"/>
    <property type="evidence" value="ECO:0007669"/>
    <property type="project" value="InterPro"/>
</dbReference>
<keyword evidence="2" id="KW-0645">Protease</keyword>
<sequence>MIKTNFKKSLFYSFIVIAIIILDRLSKLYVLNLAEIEQQVDIYIFSYLNLYLIWNTGVGFGLFSSDQSFYYNLVTIIIFFINILILIMIFKSNIYRKFLLLMILGGSLGNLFDRLYYSAVPDFIDIHYENYHWFVFNIADIFISFGIICLIFDEIFFNNRRSQND</sequence>
<dbReference type="PRINTS" id="PR00781">
    <property type="entry name" value="LIPOSIGPTASE"/>
</dbReference>
<name>A0A381WD35_9ZZZZ</name>
<dbReference type="EMBL" id="UINC01011288">
    <property type="protein sequence ID" value="SVA49877.1"/>
    <property type="molecule type" value="Genomic_DNA"/>
</dbReference>
<feature type="transmembrane region" description="Helical" evidence="7">
    <location>
        <begin position="42"/>
        <end position="63"/>
    </location>
</feature>
<dbReference type="PANTHER" id="PTHR33695:SF1">
    <property type="entry name" value="LIPOPROTEIN SIGNAL PEPTIDASE"/>
    <property type="match status" value="1"/>
</dbReference>
<accession>A0A381WD35</accession>
<evidence type="ECO:0000256" key="1">
    <source>
        <dbReference type="ARBA" id="ARBA00022475"/>
    </source>
</evidence>
<keyword evidence="6 7" id="KW-0472">Membrane</keyword>
<evidence type="ECO:0000256" key="5">
    <source>
        <dbReference type="ARBA" id="ARBA00022989"/>
    </source>
</evidence>
<feature type="transmembrane region" description="Helical" evidence="7">
    <location>
        <begin position="131"/>
        <end position="152"/>
    </location>
</feature>
<dbReference type="PANTHER" id="PTHR33695">
    <property type="entry name" value="LIPOPROTEIN SIGNAL PEPTIDASE"/>
    <property type="match status" value="1"/>
</dbReference>
<dbReference type="AlphaFoldDB" id="A0A381WD35"/>
<evidence type="ECO:0000256" key="7">
    <source>
        <dbReference type="SAM" id="Phobius"/>
    </source>
</evidence>
<gene>
    <name evidence="8" type="ORF">METZ01_LOCUS102731</name>
</gene>
<proteinExistence type="inferred from homology"/>
<evidence type="ECO:0000313" key="8">
    <source>
        <dbReference type="EMBL" id="SVA49877.1"/>
    </source>
</evidence>
<feature type="transmembrane region" description="Helical" evidence="7">
    <location>
        <begin position="12"/>
        <end position="30"/>
    </location>
</feature>
<feature type="transmembrane region" description="Helical" evidence="7">
    <location>
        <begin position="69"/>
        <end position="91"/>
    </location>
</feature>
<dbReference type="HAMAP" id="MF_00161">
    <property type="entry name" value="LspA"/>
    <property type="match status" value="1"/>
</dbReference>
<dbReference type="Pfam" id="PF01252">
    <property type="entry name" value="Peptidase_A8"/>
    <property type="match status" value="1"/>
</dbReference>
<evidence type="ECO:0000256" key="2">
    <source>
        <dbReference type="ARBA" id="ARBA00022670"/>
    </source>
</evidence>
<dbReference type="NCBIfam" id="TIGR00077">
    <property type="entry name" value="lspA"/>
    <property type="match status" value="1"/>
</dbReference>
<evidence type="ECO:0000256" key="6">
    <source>
        <dbReference type="ARBA" id="ARBA00023136"/>
    </source>
</evidence>
<dbReference type="GO" id="GO:0004190">
    <property type="term" value="F:aspartic-type endopeptidase activity"/>
    <property type="evidence" value="ECO:0007669"/>
    <property type="project" value="InterPro"/>
</dbReference>
<evidence type="ECO:0008006" key="9">
    <source>
        <dbReference type="Google" id="ProtNLM"/>
    </source>
</evidence>
<evidence type="ECO:0000256" key="3">
    <source>
        <dbReference type="ARBA" id="ARBA00022692"/>
    </source>
</evidence>
<keyword evidence="3 7" id="KW-0812">Transmembrane</keyword>
<keyword evidence="1" id="KW-1003">Cell membrane</keyword>
<dbReference type="InterPro" id="IPR001872">
    <property type="entry name" value="Peptidase_A8"/>
</dbReference>
<protein>
    <recommendedName>
        <fullName evidence="9">Signal peptidase II</fullName>
    </recommendedName>
</protein>
<dbReference type="GO" id="GO:0006508">
    <property type="term" value="P:proteolysis"/>
    <property type="evidence" value="ECO:0007669"/>
    <property type="project" value="UniProtKB-KW"/>
</dbReference>
<organism evidence="8">
    <name type="scientific">marine metagenome</name>
    <dbReference type="NCBI Taxonomy" id="408172"/>
    <lineage>
        <taxon>unclassified sequences</taxon>
        <taxon>metagenomes</taxon>
        <taxon>ecological metagenomes</taxon>
    </lineage>
</organism>
<keyword evidence="5 7" id="KW-1133">Transmembrane helix</keyword>
<dbReference type="PROSITE" id="PS00855">
    <property type="entry name" value="SPASE_II"/>
    <property type="match status" value="1"/>
</dbReference>
<evidence type="ECO:0000256" key="4">
    <source>
        <dbReference type="ARBA" id="ARBA00022801"/>
    </source>
</evidence>
<keyword evidence="4" id="KW-0378">Hydrolase</keyword>
<reference evidence="8" key="1">
    <citation type="submission" date="2018-05" db="EMBL/GenBank/DDBJ databases">
        <authorList>
            <person name="Lanie J.A."/>
            <person name="Ng W.-L."/>
            <person name="Kazmierczak K.M."/>
            <person name="Andrzejewski T.M."/>
            <person name="Davidsen T.M."/>
            <person name="Wayne K.J."/>
            <person name="Tettelin H."/>
            <person name="Glass J.I."/>
            <person name="Rusch D."/>
            <person name="Podicherti R."/>
            <person name="Tsui H.-C.T."/>
            <person name="Winkler M.E."/>
        </authorList>
    </citation>
    <scope>NUCLEOTIDE SEQUENCE</scope>
</reference>